<sequence length="328" mass="34593">MKKIINCPDDVVSEALIGLALANPQLEYVPGAEVICNKQKSGNVGVVSGGGSGHEPAHAGYVGRGMLDAAVAGNVFSSPSPDRILEGIRRADSGKGVLLIIKNYSGDIMNFELAEELAKMENIEVDHVVVRDDVAVEESTYSTGRRGIAGTIFVHKIAGAKAATGATLAEVKKSAEMAIANVRSMGMAISPCTLPAVGHPGFSLNDDECEIGMGIHGEPGIEKTKMANSKELAKTLLDKILADYNFEKSRVALLVNGLGATPLMELLILNKDITEYLVKKEINVVDTLVGNYMTALDMGGCSVSLLKLNDELEELLAAPCDTAALKRG</sequence>
<keyword evidence="1" id="KW-0808">Transferase</keyword>
<proteinExistence type="predicted"/>
<dbReference type="FunFam" id="3.30.1180.20:FF:000001">
    <property type="entry name" value="Dihydroxyacetone kinase 1"/>
    <property type="match status" value="1"/>
</dbReference>
<dbReference type="Pfam" id="PF02733">
    <property type="entry name" value="Dak1"/>
    <property type="match status" value="1"/>
</dbReference>
<dbReference type="FunFam" id="3.40.50.10440:FF:000001">
    <property type="entry name" value="Dihydroxyacetone kinase, DhaK subunit"/>
    <property type="match status" value="1"/>
</dbReference>
<keyword evidence="4" id="KW-0067">ATP-binding</keyword>
<comment type="caution">
    <text evidence="6">The sequence shown here is derived from an EMBL/GenBank/DDBJ whole genome shotgun (WGS) entry which is preliminary data.</text>
</comment>
<keyword evidence="3 6" id="KW-0418">Kinase</keyword>
<dbReference type="RefSeq" id="WP_012993182.1">
    <property type="nucleotide sequence ID" value="NZ_NBZD01000001.1"/>
</dbReference>
<dbReference type="PANTHER" id="PTHR28629:SF4">
    <property type="entry name" value="TRIOKINASE_FMN CYCLASE"/>
    <property type="match status" value="1"/>
</dbReference>
<evidence type="ECO:0000313" key="7">
    <source>
        <dbReference type="Proteomes" id="UP000236394"/>
    </source>
</evidence>
<dbReference type="InterPro" id="IPR050861">
    <property type="entry name" value="Dihydroxyacetone_Kinase"/>
</dbReference>
<dbReference type="EMBL" id="NBZD01000001">
    <property type="protein sequence ID" value="PNH19900.1"/>
    <property type="molecule type" value="Genomic_DNA"/>
</dbReference>
<dbReference type="GO" id="GO:0005829">
    <property type="term" value="C:cytosol"/>
    <property type="evidence" value="ECO:0007669"/>
    <property type="project" value="TreeGrafter"/>
</dbReference>
<feature type="domain" description="DhaK" evidence="5">
    <location>
        <begin position="7"/>
        <end position="325"/>
    </location>
</feature>
<dbReference type="GO" id="GO:0005524">
    <property type="term" value="F:ATP binding"/>
    <property type="evidence" value="ECO:0007669"/>
    <property type="project" value="UniProtKB-KW"/>
</dbReference>
<dbReference type="PROSITE" id="PS51481">
    <property type="entry name" value="DHAK"/>
    <property type="match status" value="1"/>
</dbReference>
<accession>A0A2J8B543</accession>
<reference evidence="7" key="1">
    <citation type="submission" date="2017-04" db="EMBL/GenBank/DDBJ databases">
        <authorList>
            <person name="Bumgarner R.E."/>
            <person name="Fredricks D.N."/>
            <person name="Srinivasan S."/>
        </authorList>
    </citation>
    <scope>NUCLEOTIDE SEQUENCE [LARGE SCALE GENOMIC DNA]</scope>
    <source>
        <strain evidence="7">KA00405</strain>
    </source>
</reference>
<dbReference type="AlphaFoldDB" id="A0A2J8B543"/>
<dbReference type="SUPFAM" id="SSF82549">
    <property type="entry name" value="DAK1/DegV-like"/>
    <property type="match status" value="1"/>
</dbReference>
<evidence type="ECO:0000256" key="2">
    <source>
        <dbReference type="ARBA" id="ARBA00022741"/>
    </source>
</evidence>
<organism evidence="6 7">
    <name type="scientific">Mageeibacillus indolicus</name>
    <dbReference type="NCBI Taxonomy" id="884684"/>
    <lineage>
        <taxon>Bacteria</taxon>
        <taxon>Bacillati</taxon>
        <taxon>Bacillota</taxon>
        <taxon>Clostridia</taxon>
        <taxon>Eubacteriales</taxon>
        <taxon>Oscillospiraceae</taxon>
        <taxon>Mageeibacillus</taxon>
    </lineage>
</organism>
<dbReference type="Proteomes" id="UP000236394">
    <property type="component" value="Unassembled WGS sequence"/>
</dbReference>
<dbReference type="GO" id="GO:0004371">
    <property type="term" value="F:glycerone kinase activity"/>
    <property type="evidence" value="ECO:0007669"/>
    <property type="project" value="InterPro"/>
</dbReference>
<dbReference type="InterPro" id="IPR012736">
    <property type="entry name" value="DhaK_1"/>
</dbReference>
<keyword evidence="2" id="KW-0547">Nucleotide-binding</keyword>
<name>A0A2J8B543_9FIRM</name>
<evidence type="ECO:0000256" key="3">
    <source>
        <dbReference type="ARBA" id="ARBA00022777"/>
    </source>
</evidence>
<evidence type="ECO:0000313" key="6">
    <source>
        <dbReference type="EMBL" id="PNH19900.1"/>
    </source>
</evidence>
<gene>
    <name evidence="6" type="ORF">B7R76_03245</name>
</gene>
<dbReference type="Gene3D" id="3.30.1180.20">
    <property type="entry name" value="Dihydroxyacetone kinase, domain 2"/>
    <property type="match status" value="1"/>
</dbReference>
<evidence type="ECO:0000256" key="4">
    <source>
        <dbReference type="ARBA" id="ARBA00022840"/>
    </source>
</evidence>
<protein>
    <submittedName>
        <fullName evidence="6">Dihydroxyacetone kinase subunit DhaK</fullName>
    </submittedName>
</protein>
<dbReference type="InterPro" id="IPR004006">
    <property type="entry name" value="DhaK_dom"/>
</dbReference>
<evidence type="ECO:0000256" key="1">
    <source>
        <dbReference type="ARBA" id="ARBA00022679"/>
    </source>
</evidence>
<dbReference type="GO" id="GO:0019563">
    <property type="term" value="P:glycerol catabolic process"/>
    <property type="evidence" value="ECO:0007669"/>
    <property type="project" value="TreeGrafter"/>
</dbReference>
<evidence type="ECO:0000259" key="5">
    <source>
        <dbReference type="PROSITE" id="PS51481"/>
    </source>
</evidence>
<dbReference type="OMA" id="MLSAACP"/>
<dbReference type="Gene3D" id="3.40.50.10440">
    <property type="entry name" value="Dihydroxyacetone kinase, domain 1"/>
    <property type="match status" value="1"/>
</dbReference>
<dbReference type="PANTHER" id="PTHR28629">
    <property type="entry name" value="TRIOKINASE/FMN CYCLASE"/>
    <property type="match status" value="1"/>
</dbReference>
<dbReference type="NCBIfam" id="TIGR02363">
    <property type="entry name" value="dhaK1"/>
    <property type="match status" value="1"/>
</dbReference>